<dbReference type="NCBIfam" id="NF033497">
    <property type="entry name" value="rubre_like_arch"/>
    <property type="match status" value="1"/>
</dbReference>
<evidence type="ECO:0000313" key="2">
    <source>
        <dbReference type="Proteomes" id="UP000663203"/>
    </source>
</evidence>
<dbReference type="InterPro" id="IPR055553">
    <property type="entry name" value="DUF7129"/>
</dbReference>
<keyword evidence="2" id="KW-1185">Reference proteome</keyword>
<protein>
    <submittedName>
        <fullName evidence="1">Rubrerythrin-like domain-containing protein</fullName>
    </submittedName>
</protein>
<dbReference type="RefSeq" id="WP_207289503.1">
    <property type="nucleotide sequence ID" value="NZ_CP071462.1"/>
</dbReference>
<dbReference type="AlphaFoldDB" id="A0A8A2VP59"/>
<gene>
    <name evidence="1" type="ORF">J0X25_02735</name>
</gene>
<reference evidence="1 2" key="1">
    <citation type="submission" date="2021-03" db="EMBL/GenBank/DDBJ databases">
        <title>Haloterrigena longa sp. nov. and Haloterrigena limicola sp. nov., extremely halophilic archaea isolated from a salt lake.</title>
        <authorList>
            <person name="Henglin C."/>
        </authorList>
    </citation>
    <scope>NUCLEOTIDE SEQUENCE [LARGE SCALE GENOMIC DNA]</scope>
    <source>
        <strain evidence="1 2">KZCA68</strain>
    </source>
</reference>
<dbReference type="Proteomes" id="UP000663203">
    <property type="component" value="Chromosome"/>
</dbReference>
<organism evidence="1 2">
    <name type="scientific">Haloterrigena alkaliphila</name>
    <dbReference type="NCBI Taxonomy" id="2816475"/>
    <lineage>
        <taxon>Archaea</taxon>
        <taxon>Methanobacteriati</taxon>
        <taxon>Methanobacteriota</taxon>
        <taxon>Stenosarchaea group</taxon>
        <taxon>Halobacteria</taxon>
        <taxon>Halobacteriales</taxon>
        <taxon>Natrialbaceae</taxon>
        <taxon>Haloterrigena</taxon>
    </lineage>
</organism>
<dbReference type="EMBL" id="CP071462">
    <property type="protein sequence ID" value="QSW99898.1"/>
    <property type="molecule type" value="Genomic_DNA"/>
</dbReference>
<evidence type="ECO:0000313" key="1">
    <source>
        <dbReference type="EMBL" id="QSW99898.1"/>
    </source>
</evidence>
<dbReference type="GeneID" id="63186186"/>
<sequence length="46" mass="5139">MTRYENRYECRNCSSTVRPVAYRANCPDCGGALQSTTSRYSGTTNP</sequence>
<dbReference type="KEGG" id="hakz:J0X25_02735"/>
<proteinExistence type="predicted"/>
<name>A0A8A2VP59_9EURY</name>
<accession>A0A8A2VP59</accession>